<proteinExistence type="predicted"/>
<evidence type="ECO:0000313" key="1">
    <source>
        <dbReference type="EMBL" id="MFC0211109.1"/>
    </source>
</evidence>
<organism evidence="1 2">
    <name type="scientific">Paenibacillus chartarius</name>
    <dbReference type="NCBI Taxonomy" id="747481"/>
    <lineage>
        <taxon>Bacteria</taxon>
        <taxon>Bacillati</taxon>
        <taxon>Bacillota</taxon>
        <taxon>Bacilli</taxon>
        <taxon>Bacillales</taxon>
        <taxon>Paenibacillaceae</taxon>
        <taxon>Paenibacillus</taxon>
    </lineage>
</organism>
<comment type="caution">
    <text evidence="1">The sequence shown here is derived from an EMBL/GenBank/DDBJ whole genome shotgun (WGS) entry which is preliminary data.</text>
</comment>
<evidence type="ECO:0000313" key="2">
    <source>
        <dbReference type="Proteomes" id="UP001589776"/>
    </source>
</evidence>
<dbReference type="EMBL" id="JBHLWN010000010">
    <property type="protein sequence ID" value="MFC0211109.1"/>
    <property type="molecule type" value="Genomic_DNA"/>
</dbReference>
<keyword evidence="2" id="KW-1185">Reference proteome</keyword>
<name>A0ABV6DEN2_9BACL</name>
<dbReference type="Proteomes" id="UP001589776">
    <property type="component" value="Unassembled WGS sequence"/>
</dbReference>
<protein>
    <submittedName>
        <fullName evidence="1">Uncharacterized protein</fullName>
    </submittedName>
</protein>
<reference evidence="1 2" key="1">
    <citation type="submission" date="2024-09" db="EMBL/GenBank/DDBJ databases">
        <authorList>
            <person name="Sun Q."/>
            <person name="Mori K."/>
        </authorList>
    </citation>
    <scope>NUCLEOTIDE SEQUENCE [LARGE SCALE GENOMIC DNA]</scope>
    <source>
        <strain evidence="1 2">CCM 7759</strain>
    </source>
</reference>
<gene>
    <name evidence="1" type="ORF">ACFFK0_01385</name>
</gene>
<dbReference type="RefSeq" id="WP_377467890.1">
    <property type="nucleotide sequence ID" value="NZ_JBHLWN010000010.1"/>
</dbReference>
<sequence length="307" mass="35873">MNELKLVNVSAQLYAKLPNRKSMLDHVNNFSYTFSGGKIYKLVGEFGDGGASISYLITGNISDVSGIAFNNRTVDIRDLKRICSLLDDNISKNINIFMRNTPVIKLLQDEIKKKNSPVSDVNKILEIFGLSNERVQRPISKMGEERYRASLAIDYVQGKLIFCFPWYNSTFLRGYVLNEKLISVLKFLREQGFIIIIPCSEYDPFIPFSDERLYLKYWSFKETLKESIKDNLPKLTIQQKKMEDNLEQFIIKCIEYMKFNNIVDKEDFIQDIYYLSDRFLLNKVTEHQVKKLIDSLYQFYIEKSGII</sequence>
<accession>A0ABV6DEN2</accession>